<name>A0A941DV43_9BACI</name>
<evidence type="ECO:0000313" key="3">
    <source>
        <dbReference type="Proteomes" id="UP000675284"/>
    </source>
</evidence>
<protein>
    <submittedName>
        <fullName evidence="2">Phage tail protein</fullName>
    </submittedName>
</protein>
<accession>A0A941DV43</accession>
<dbReference type="Gene3D" id="2.60.40.10">
    <property type="entry name" value="Immunoglobulins"/>
    <property type="match status" value="1"/>
</dbReference>
<reference evidence="2" key="1">
    <citation type="submission" date="2021-04" db="EMBL/GenBank/DDBJ databases">
        <title>Isolation and polyphasic classification of algal microorganism.</title>
        <authorList>
            <person name="Wang S."/>
        </authorList>
    </citation>
    <scope>NUCLEOTIDE SEQUENCE</scope>
    <source>
        <strain evidence="2">720a</strain>
    </source>
</reference>
<dbReference type="InterPro" id="IPR036116">
    <property type="entry name" value="FN3_sf"/>
</dbReference>
<keyword evidence="3" id="KW-1185">Reference proteome</keyword>
<feature type="domain" description="Tail spike" evidence="1">
    <location>
        <begin position="93"/>
        <end position="366"/>
    </location>
</feature>
<dbReference type="EMBL" id="JAGSOT010000073">
    <property type="protein sequence ID" value="MBR7797859.1"/>
    <property type="molecule type" value="Genomic_DNA"/>
</dbReference>
<evidence type="ECO:0000259" key="1">
    <source>
        <dbReference type="Pfam" id="PF06605"/>
    </source>
</evidence>
<dbReference type="InterPro" id="IPR013783">
    <property type="entry name" value="Ig-like_fold"/>
</dbReference>
<sequence length="994" mass="111445">MKEKLFIFDRYDNLLAITNNYIEALLEETVEKPVSFTITFPMSDEDASYLMGGNQIAFRDLKGNFRLFTIREVDDKDGESTEKTIECLPGIQELTDVIVKEGKIQKKPAVDALEFILKNSRWIAGNVVDLGDNSINFHYHNAYESLGNLIGIWGGEIVDRIEIEDNKLIGRYIDIVYRKGSDSGKRFEIDKDIKNITRTVLYYPKTALFGKGGSIQTEEGNESKQVSFRDVVWSKDNGDPVDKKLGQEWVGDAEALNKHGIPNLKTGKMMHRFGIFEDNDETDSQILLEKTWRALQAEKETQVQYEMDIITFYQISSYEHEQVFLGDSGIARDKNVKPMILIEARIMSWKYDIGNPNNGSIVLGNILDLNPDNTEINWVIDKVKEDSGNWDAGGGPITDQKFPDVEPPVPLNVVADGLFKKIALSWTFESTYIIAAYEVYASQINGFVPDPTNLVFRGKVGAFNFATDTDEKWYFRVRAVNTHGTPSDYSEQVSASTVQLALPDLEDIVPEFINYSIYEGDEPPNVNDYTYWLNTSEEPKLLYKWNETLEEWYALAPTNAADIEAVSENEYNEKISSIEETAEQISLSVSTLEREVDEHNISIEDNRSTIEQQANEIAQRVKATTYEADMSDMNIRVTHAESEIIQHADEILQRVEKNGVVSSINQSPEEIRINAERIAINGDLVVNDGKVYIKDGVITNNLIAGNANIDGAKIANASITNAKIANINADKINAGILDANKVLVRVKNGTQAIEINDNGFETVDNNGNIRIHIGVQNIGGKGQSNPATIRFFGGSGSVSAGVGMNVNNHFIIGSDQNGVSTSIYSDSNQLYYGQQHRFVAYGVTNPADFFQFSSVLNTGGTAREPYFRIPRDNVGYIGSPSFRWWRIYGHNVHANNFNEISSRDSKENIHTIDLEELQRVFNKIEIKRFNRKIGDKKTGIKVHTGIIAEDGPEELMNETQDGVLLGSAIFTVAGALKYQMQRIDNIEKKLEGAL</sequence>
<dbReference type="InterPro" id="IPR007119">
    <property type="entry name" value="Phage_tail_spike_N"/>
</dbReference>
<dbReference type="InterPro" id="IPR010572">
    <property type="entry name" value="Tail_dom"/>
</dbReference>
<comment type="caution">
    <text evidence="2">The sequence shown here is derived from an EMBL/GenBank/DDBJ whole genome shotgun (WGS) entry which is preliminary data.</text>
</comment>
<dbReference type="SUPFAM" id="SSF49265">
    <property type="entry name" value="Fibronectin type III"/>
    <property type="match status" value="1"/>
</dbReference>
<organism evidence="2 3">
    <name type="scientific">Virgibacillus salarius</name>
    <dbReference type="NCBI Taxonomy" id="447199"/>
    <lineage>
        <taxon>Bacteria</taxon>
        <taxon>Bacillati</taxon>
        <taxon>Bacillota</taxon>
        <taxon>Bacilli</taxon>
        <taxon>Bacillales</taxon>
        <taxon>Bacillaceae</taxon>
        <taxon>Virgibacillus</taxon>
    </lineage>
</organism>
<dbReference type="Pfam" id="PF06605">
    <property type="entry name" value="Prophage_tail"/>
    <property type="match status" value="1"/>
</dbReference>
<dbReference type="RefSeq" id="WP_166530873.1">
    <property type="nucleotide sequence ID" value="NZ_BAAACY010000036.1"/>
</dbReference>
<dbReference type="NCBIfam" id="TIGR01665">
    <property type="entry name" value="put_anti_recept"/>
    <property type="match status" value="1"/>
</dbReference>
<proteinExistence type="predicted"/>
<dbReference type="Proteomes" id="UP000675284">
    <property type="component" value="Unassembled WGS sequence"/>
</dbReference>
<evidence type="ECO:0000313" key="2">
    <source>
        <dbReference type="EMBL" id="MBR7797859.1"/>
    </source>
</evidence>
<gene>
    <name evidence="2" type="ORF">KCX74_17685</name>
</gene>
<dbReference type="AlphaFoldDB" id="A0A941DV43"/>